<dbReference type="Pfam" id="PF10824">
    <property type="entry name" value="T7SS_ESX_EspC"/>
    <property type="match status" value="1"/>
</dbReference>
<comment type="caution">
    <text evidence="1">The sequence shown here is derived from an EMBL/GenBank/DDBJ whole genome shotgun (WGS) entry which is preliminary data.</text>
</comment>
<protein>
    <submittedName>
        <fullName evidence="1">Excreted virulence factor EspC (Type VII ESX diderm)</fullName>
    </submittedName>
</protein>
<keyword evidence="2" id="KW-1185">Reference proteome</keyword>
<evidence type="ECO:0000313" key="1">
    <source>
        <dbReference type="EMBL" id="PPK70476.1"/>
    </source>
</evidence>
<dbReference type="GO" id="GO:0009306">
    <property type="term" value="P:protein secretion"/>
    <property type="evidence" value="ECO:0007669"/>
    <property type="project" value="InterPro"/>
</dbReference>
<dbReference type="OrthoDB" id="3693305at2"/>
<dbReference type="EMBL" id="PTIX01000002">
    <property type="protein sequence ID" value="PPK70476.1"/>
    <property type="molecule type" value="Genomic_DNA"/>
</dbReference>
<evidence type="ECO:0000313" key="2">
    <source>
        <dbReference type="Proteomes" id="UP000239203"/>
    </source>
</evidence>
<name>A0A2S6GZ82_9PSEU</name>
<proteinExistence type="predicted"/>
<accession>A0A2S6GZ82</accession>
<reference evidence="1 2" key="1">
    <citation type="submission" date="2018-02" db="EMBL/GenBank/DDBJ databases">
        <title>Genomic Encyclopedia of Archaeal and Bacterial Type Strains, Phase II (KMG-II): from individual species to whole genera.</title>
        <authorList>
            <person name="Goeker M."/>
        </authorList>
    </citation>
    <scope>NUCLEOTIDE SEQUENCE [LARGE SCALE GENOMIC DNA]</scope>
    <source>
        <strain evidence="1 2">YU 961-1</strain>
    </source>
</reference>
<gene>
    <name evidence="1" type="ORF">CLV40_102391</name>
</gene>
<dbReference type="Gene3D" id="1.10.287.1060">
    <property type="entry name" value="ESAT-6-like"/>
    <property type="match status" value="1"/>
</dbReference>
<dbReference type="AlphaFoldDB" id="A0A2S6GZ82"/>
<dbReference type="Proteomes" id="UP000239203">
    <property type="component" value="Unassembled WGS sequence"/>
</dbReference>
<dbReference type="InterPro" id="IPR036689">
    <property type="entry name" value="ESAT-6-like_sf"/>
</dbReference>
<dbReference type="InterPro" id="IPR022536">
    <property type="entry name" value="EspC"/>
</dbReference>
<organism evidence="1 2">
    <name type="scientific">Actinokineospora auranticolor</name>
    <dbReference type="NCBI Taxonomy" id="155976"/>
    <lineage>
        <taxon>Bacteria</taxon>
        <taxon>Bacillati</taxon>
        <taxon>Actinomycetota</taxon>
        <taxon>Actinomycetes</taxon>
        <taxon>Pseudonocardiales</taxon>
        <taxon>Pseudonocardiaceae</taxon>
        <taxon>Actinokineospora</taxon>
    </lineage>
</organism>
<dbReference type="SUPFAM" id="SSF140453">
    <property type="entry name" value="EsxAB dimer-like"/>
    <property type="match status" value="1"/>
</dbReference>
<sequence>MGTGFNVNVAEMRVHARTVATCSTQVQSATGATQSVSDAAFGMIGQFFATAILAACGDVLQGIQKVATAFDDVRKGIEDVAREYEQIDLGNANTFAGRSA</sequence>
<dbReference type="RefSeq" id="WP_104477449.1">
    <property type="nucleotide sequence ID" value="NZ_CP154825.1"/>
</dbReference>